<dbReference type="Pfam" id="PF00488">
    <property type="entry name" value="MutS_V"/>
    <property type="match status" value="1"/>
</dbReference>
<feature type="non-terminal residue" evidence="5">
    <location>
        <position position="264"/>
    </location>
</feature>
<dbReference type="Gene3D" id="3.40.50.300">
    <property type="entry name" value="P-loop containing nucleotide triphosphate hydrolases"/>
    <property type="match status" value="1"/>
</dbReference>
<evidence type="ECO:0000256" key="1">
    <source>
        <dbReference type="ARBA" id="ARBA00022741"/>
    </source>
</evidence>
<evidence type="ECO:0000256" key="3">
    <source>
        <dbReference type="ARBA" id="ARBA00023125"/>
    </source>
</evidence>
<dbReference type="PANTHER" id="PTHR11361:SF34">
    <property type="entry name" value="DNA MISMATCH REPAIR PROTEIN MSH1, MITOCHONDRIAL"/>
    <property type="match status" value="1"/>
</dbReference>
<dbReference type="InterPro" id="IPR000432">
    <property type="entry name" value="DNA_mismatch_repair_MutS_C"/>
</dbReference>
<dbReference type="EMBL" id="BARS01001523">
    <property type="protein sequence ID" value="GAF72964.1"/>
    <property type="molecule type" value="Genomic_DNA"/>
</dbReference>
<dbReference type="PANTHER" id="PTHR11361">
    <property type="entry name" value="DNA MISMATCH REPAIR PROTEIN MUTS FAMILY MEMBER"/>
    <property type="match status" value="1"/>
</dbReference>
<comment type="caution">
    <text evidence="5">The sequence shown here is derived from an EMBL/GenBank/DDBJ whole genome shotgun (WGS) entry which is preliminary data.</text>
</comment>
<proteinExistence type="predicted"/>
<feature type="domain" description="DNA mismatch repair proteins mutS family" evidence="4">
    <location>
        <begin position="222"/>
        <end position="238"/>
    </location>
</feature>
<protein>
    <recommendedName>
        <fullName evidence="4">DNA mismatch repair proteins mutS family domain-containing protein</fullName>
    </recommendedName>
</protein>
<dbReference type="InterPro" id="IPR007861">
    <property type="entry name" value="DNA_mismatch_repair_MutS_clamp"/>
</dbReference>
<dbReference type="GO" id="GO:0005524">
    <property type="term" value="F:ATP binding"/>
    <property type="evidence" value="ECO:0007669"/>
    <property type="project" value="UniProtKB-KW"/>
</dbReference>
<feature type="non-terminal residue" evidence="5">
    <location>
        <position position="1"/>
    </location>
</feature>
<name>X0RVY2_9ZZZZ</name>
<keyword evidence="2" id="KW-0067">ATP-binding</keyword>
<keyword evidence="1" id="KW-0547">Nucleotide-binding</keyword>
<dbReference type="SMART" id="SM00534">
    <property type="entry name" value="MUTSac"/>
    <property type="match status" value="1"/>
</dbReference>
<gene>
    <name evidence="5" type="ORF">S01H1_02952</name>
</gene>
<accession>X0RVY2</accession>
<dbReference type="GO" id="GO:0030983">
    <property type="term" value="F:mismatched DNA binding"/>
    <property type="evidence" value="ECO:0007669"/>
    <property type="project" value="InterPro"/>
</dbReference>
<organism evidence="5">
    <name type="scientific">marine sediment metagenome</name>
    <dbReference type="NCBI Taxonomy" id="412755"/>
    <lineage>
        <taxon>unclassified sequences</taxon>
        <taxon>metagenomes</taxon>
        <taxon>ecological metagenomes</taxon>
    </lineage>
</organism>
<evidence type="ECO:0000259" key="4">
    <source>
        <dbReference type="PROSITE" id="PS00486"/>
    </source>
</evidence>
<dbReference type="InterPro" id="IPR036187">
    <property type="entry name" value="DNA_mismatch_repair_MutS_sf"/>
</dbReference>
<dbReference type="SUPFAM" id="SSF52540">
    <property type="entry name" value="P-loop containing nucleoside triphosphate hydrolases"/>
    <property type="match status" value="1"/>
</dbReference>
<dbReference type="Gene3D" id="1.10.1420.10">
    <property type="match status" value="1"/>
</dbReference>
<keyword evidence="3" id="KW-0238">DNA-binding</keyword>
<evidence type="ECO:0000256" key="2">
    <source>
        <dbReference type="ARBA" id="ARBA00022840"/>
    </source>
</evidence>
<evidence type="ECO:0000313" key="5">
    <source>
        <dbReference type="EMBL" id="GAF72964.1"/>
    </source>
</evidence>
<dbReference type="GO" id="GO:0005829">
    <property type="term" value="C:cytosol"/>
    <property type="evidence" value="ECO:0007669"/>
    <property type="project" value="TreeGrafter"/>
</dbReference>
<dbReference type="AlphaFoldDB" id="X0RVY2"/>
<dbReference type="GO" id="GO:0140664">
    <property type="term" value="F:ATP-dependent DNA damage sensor activity"/>
    <property type="evidence" value="ECO:0007669"/>
    <property type="project" value="InterPro"/>
</dbReference>
<dbReference type="GO" id="GO:0006298">
    <property type="term" value="P:mismatch repair"/>
    <property type="evidence" value="ECO:0007669"/>
    <property type="project" value="InterPro"/>
</dbReference>
<dbReference type="InterPro" id="IPR045076">
    <property type="entry name" value="MutS"/>
</dbReference>
<dbReference type="PROSITE" id="PS00486">
    <property type="entry name" value="DNA_MISMATCH_REPAIR_2"/>
    <property type="match status" value="1"/>
</dbReference>
<dbReference type="InterPro" id="IPR027417">
    <property type="entry name" value="P-loop_NTPase"/>
</dbReference>
<reference evidence="5" key="1">
    <citation type="journal article" date="2014" name="Front. Microbiol.">
        <title>High frequency of phylogenetically diverse reductive dehalogenase-homologous genes in deep subseafloor sedimentary metagenomes.</title>
        <authorList>
            <person name="Kawai M."/>
            <person name="Futagami T."/>
            <person name="Toyoda A."/>
            <person name="Takaki Y."/>
            <person name="Nishi S."/>
            <person name="Hori S."/>
            <person name="Arai W."/>
            <person name="Tsubouchi T."/>
            <person name="Morono Y."/>
            <person name="Uchiyama I."/>
            <person name="Ito T."/>
            <person name="Fujiyama A."/>
            <person name="Inagaki F."/>
            <person name="Takami H."/>
        </authorList>
    </citation>
    <scope>NUCLEOTIDE SEQUENCE</scope>
    <source>
        <strain evidence="5">Expedition CK06-06</strain>
    </source>
</reference>
<dbReference type="SUPFAM" id="SSF48334">
    <property type="entry name" value="DNA repair protein MutS, domain III"/>
    <property type="match status" value="1"/>
</dbReference>
<dbReference type="Pfam" id="PF05190">
    <property type="entry name" value="MutS_IV"/>
    <property type="match status" value="1"/>
</dbReference>
<sequence length="264" mass="29812">HKVFGYYIEVTKAKTDLVPEEYIRKQTLVNAERYITPEMKEYESLVLTAEERIRQIEGDLFHDLCHQVGERAPQLLKTARALARLDVIGSLAETASNKGYIRPEVVAENVLEIRDGRHPVVEEFIQSGRFVPNDAVYEDGERVRIITGPNMSGKSTYLRQVALIALMAQMGSYVPARSVRLGLVDRIFTRIGAQDEIHAGQSTFMVEMVETANILHHASIRSLLILDEIGRGTSTYDGVSIAWAVVEYIHNHPRLRARTLFATH</sequence>